<feature type="compositionally biased region" description="Basic residues" evidence="1">
    <location>
        <begin position="224"/>
        <end position="235"/>
    </location>
</feature>
<sequence length="263" mass="28004">GSRFARAPGPGHGRHQRTRALDRRRAGRRGRGAGHQRPGPGPAGRGGGQAARGRRGERGGRGGGCGQRRRDGRAGRRGGEGDGRRRYPGPEPRRAAALHRLRDAGRGFDRLVSDDRGFAAAHRQAPAACDAPAALGPDHRGGQHRDAAPDPDLGAVQHATSLHLGLGEDHVGRGRAGWGDGQRAGAWLDPDGSDHRNGDETRGVARHRRRRGVGEDGARDPGGAHRHAGRVRPHGRLPGERQGGLHHRQHGPRGRRPRARDAV</sequence>
<organism evidence="2">
    <name type="scientific">uncultured Acetobacteraceae bacterium</name>
    <dbReference type="NCBI Taxonomy" id="169975"/>
    <lineage>
        <taxon>Bacteria</taxon>
        <taxon>Pseudomonadati</taxon>
        <taxon>Pseudomonadota</taxon>
        <taxon>Alphaproteobacteria</taxon>
        <taxon>Acetobacterales</taxon>
        <taxon>Acetobacteraceae</taxon>
        <taxon>environmental samples</taxon>
    </lineage>
</organism>
<feature type="compositionally biased region" description="Low complexity" evidence="1">
    <location>
        <begin position="119"/>
        <end position="136"/>
    </location>
</feature>
<accession>A0A6J4HU53</accession>
<dbReference type="EMBL" id="CADCTG010000113">
    <property type="protein sequence ID" value="CAA9231163.1"/>
    <property type="molecule type" value="Genomic_DNA"/>
</dbReference>
<name>A0A6J4HU53_9PROT</name>
<feature type="region of interest" description="Disordered" evidence="1">
    <location>
        <begin position="1"/>
        <end position="96"/>
    </location>
</feature>
<evidence type="ECO:0000256" key="1">
    <source>
        <dbReference type="SAM" id="MobiDB-lite"/>
    </source>
</evidence>
<keyword evidence="2" id="KW-0560">Oxidoreductase</keyword>
<dbReference type="AlphaFoldDB" id="A0A6J4HU53"/>
<proteinExistence type="predicted"/>
<feature type="compositionally biased region" description="Basic residues" evidence="1">
    <location>
        <begin position="25"/>
        <end position="34"/>
    </location>
</feature>
<feature type="compositionally biased region" description="Basic and acidic residues" evidence="1">
    <location>
        <begin position="68"/>
        <end position="85"/>
    </location>
</feature>
<feature type="non-terminal residue" evidence="2">
    <location>
        <position position="263"/>
    </location>
</feature>
<protein>
    <submittedName>
        <fullName evidence="2">3-oxoacyl-[acyl-carrier protein] reductase</fullName>
        <ecNumber evidence="2">1.1.1.100</ecNumber>
    </submittedName>
</protein>
<dbReference type="EC" id="1.1.1.100" evidence="2"/>
<feature type="compositionally biased region" description="Basic residues" evidence="1">
    <location>
        <begin position="244"/>
        <end position="263"/>
    </location>
</feature>
<evidence type="ECO:0000313" key="2">
    <source>
        <dbReference type="EMBL" id="CAA9231163.1"/>
    </source>
</evidence>
<reference evidence="2" key="1">
    <citation type="submission" date="2020-02" db="EMBL/GenBank/DDBJ databases">
        <authorList>
            <person name="Meier V. D."/>
        </authorList>
    </citation>
    <scope>NUCLEOTIDE SEQUENCE</scope>
    <source>
        <strain evidence="2">AVDCRST_MAG08</strain>
    </source>
</reference>
<feature type="compositionally biased region" description="Basic and acidic residues" evidence="1">
    <location>
        <begin position="137"/>
        <end position="148"/>
    </location>
</feature>
<gene>
    <name evidence="2" type="ORF">AVDCRST_MAG08-1107</name>
</gene>
<feature type="compositionally biased region" description="Basic and acidic residues" evidence="1">
    <location>
        <begin position="192"/>
        <end position="203"/>
    </location>
</feature>
<dbReference type="GO" id="GO:0004316">
    <property type="term" value="F:3-oxoacyl-[acyl-carrier-protein] reductase (NADPH) activity"/>
    <property type="evidence" value="ECO:0007669"/>
    <property type="project" value="UniProtKB-EC"/>
</dbReference>
<feature type="non-terminal residue" evidence="2">
    <location>
        <position position="1"/>
    </location>
</feature>
<feature type="region of interest" description="Disordered" evidence="1">
    <location>
        <begin position="119"/>
        <end position="263"/>
    </location>
</feature>
<feature type="compositionally biased region" description="Basic and acidic residues" evidence="1">
    <location>
        <begin position="212"/>
        <end position="223"/>
    </location>
</feature>